<protein>
    <submittedName>
        <fullName evidence="1">Uncharacterized protein</fullName>
    </submittedName>
</protein>
<dbReference type="AlphaFoldDB" id="A0A7Y8C529"/>
<name>A0A7Y8C529_9PSED</name>
<evidence type="ECO:0000313" key="2">
    <source>
        <dbReference type="Proteomes" id="UP000539985"/>
    </source>
</evidence>
<gene>
    <name evidence="1" type="ORF">HX882_23520</name>
</gene>
<dbReference type="EMBL" id="JACAQB010000018">
    <property type="protein sequence ID" value="NWB98867.1"/>
    <property type="molecule type" value="Genomic_DNA"/>
</dbReference>
<proteinExistence type="predicted"/>
<organism evidence="1 2">
    <name type="scientific">Pseudomonas gingeri</name>
    <dbReference type="NCBI Taxonomy" id="117681"/>
    <lineage>
        <taxon>Bacteria</taxon>
        <taxon>Pseudomonadati</taxon>
        <taxon>Pseudomonadota</taxon>
        <taxon>Gammaproteobacteria</taxon>
        <taxon>Pseudomonadales</taxon>
        <taxon>Pseudomonadaceae</taxon>
        <taxon>Pseudomonas</taxon>
    </lineage>
</organism>
<comment type="caution">
    <text evidence="1">The sequence shown here is derived from an EMBL/GenBank/DDBJ whole genome shotgun (WGS) entry which is preliminary data.</text>
</comment>
<reference evidence="1 2" key="1">
    <citation type="submission" date="2020-04" db="EMBL/GenBank/DDBJ databases">
        <title>Molecular characterization of pseudomonads from Agaricus bisporus reveal novel blotch 2 pathogens in Western Europe.</title>
        <authorList>
            <person name="Taparia T."/>
            <person name="Krijger M."/>
            <person name="Haynes E."/>
            <person name="Elpinstone J.G."/>
            <person name="Noble R."/>
            <person name="Van Der Wolf J."/>
        </authorList>
    </citation>
    <scope>NUCLEOTIDE SEQUENCE [LARGE SCALE GENOMIC DNA]</scope>
    <source>
        <strain evidence="1 2">H7001</strain>
    </source>
</reference>
<evidence type="ECO:0000313" key="1">
    <source>
        <dbReference type="EMBL" id="NWB98867.1"/>
    </source>
</evidence>
<accession>A0A7Y8C529</accession>
<dbReference type="Gene3D" id="2.40.360.20">
    <property type="match status" value="1"/>
</dbReference>
<dbReference type="Proteomes" id="UP000539985">
    <property type="component" value="Unassembled WGS sequence"/>
</dbReference>
<sequence>MICGSAYAQSVDAPPLKAGDSWVYTDTVETGPQGFSSKNTLMTVERVDSHSVLISAKQDGSNQPPVETMVGLDWSRSRDINGKQQVINRPLNFPLSEGKTWAVDYTELNPNRLHSSETFHNDYVVTGWEDVEVPAGKFKALKIEADGQWSAMLAPVAVGGAQAVATPGRVTTVSTAQRVAARPVSGRLYKAFWYVPAEKRFVKSVEEFYDTKGVRSQRFTEELKSSKITG</sequence>